<name>A0AAV2Z8V8_9STRA</name>
<proteinExistence type="predicted"/>
<evidence type="ECO:0000313" key="2">
    <source>
        <dbReference type="EMBL" id="DBA03383.1"/>
    </source>
</evidence>
<reference evidence="2" key="2">
    <citation type="journal article" date="2023" name="Microbiol Resour">
        <title>Decontamination and Annotation of the Draft Genome Sequence of the Oomycete Lagenidium giganteum ARSEF 373.</title>
        <authorList>
            <person name="Morgan W.R."/>
            <person name="Tartar A."/>
        </authorList>
    </citation>
    <scope>NUCLEOTIDE SEQUENCE</scope>
    <source>
        <strain evidence="2">ARSEF 373</strain>
    </source>
</reference>
<protein>
    <submittedName>
        <fullName evidence="2">Uncharacterized protein</fullName>
    </submittedName>
</protein>
<gene>
    <name evidence="2" type="ORF">N0F65_004660</name>
</gene>
<dbReference type="AlphaFoldDB" id="A0AAV2Z8V8"/>
<organism evidence="2 3">
    <name type="scientific">Lagenidium giganteum</name>
    <dbReference type="NCBI Taxonomy" id="4803"/>
    <lineage>
        <taxon>Eukaryota</taxon>
        <taxon>Sar</taxon>
        <taxon>Stramenopiles</taxon>
        <taxon>Oomycota</taxon>
        <taxon>Peronosporomycetes</taxon>
        <taxon>Pythiales</taxon>
        <taxon>Pythiaceae</taxon>
    </lineage>
</organism>
<dbReference type="Proteomes" id="UP001146120">
    <property type="component" value="Unassembled WGS sequence"/>
</dbReference>
<evidence type="ECO:0000256" key="1">
    <source>
        <dbReference type="SAM" id="SignalP"/>
    </source>
</evidence>
<comment type="caution">
    <text evidence="2">The sequence shown here is derived from an EMBL/GenBank/DDBJ whole genome shotgun (WGS) entry which is preliminary data.</text>
</comment>
<keyword evidence="1" id="KW-0732">Signal</keyword>
<feature type="signal peptide" evidence="1">
    <location>
        <begin position="1"/>
        <end position="22"/>
    </location>
</feature>
<keyword evidence="3" id="KW-1185">Reference proteome</keyword>
<evidence type="ECO:0000313" key="3">
    <source>
        <dbReference type="Proteomes" id="UP001146120"/>
    </source>
</evidence>
<accession>A0AAV2Z8V8</accession>
<dbReference type="EMBL" id="DAKRPA010000020">
    <property type="protein sequence ID" value="DBA03383.1"/>
    <property type="molecule type" value="Genomic_DNA"/>
</dbReference>
<reference evidence="2" key="1">
    <citation type="submission" date="2022-11" db="EMBL/GenBank/DDBJ databases">
        <authorList>
            <person name="Morgan W.R."/>
            <person name="Tartar A."/>
        </authorList>
    </citation>
    <scope>NUCLEOTIDE SEQUENCE</scope>
    <source>
        <strain evidence="2">ARSEF 373</strain>
    </source>
</reference>
<feature type="chain" id="PRO_5043405159" evidence="1">
    <location>
        <begin position="23"/>
        <end position="149"/>
    </location>
</feature>
<sequence>MERKELPLVLGAAVLAVASVAAVQLPNDSVYTVTLANLPFDKMLHDARYDKWFRTHVRCTQKAFRILCARFRIVLGEFDVERSIKRHSFEKKIAVLMFLSGRKVAIARPPKLLALASHGLSSSFQCFMVALGNRPICQASSVSNGVEHY</sequence>